<evidence type="ECO:0000259" key="13">
    <source>
        <dbReference type="PROSITE" id="PS50990"/>
    </source>
</evidence>
<dbReference type="AlphaFoldDB" id="A0A940XDL3"/>
<keyword evidence="8 10" id="KW-1133">Transmembrane helix</keyword>
<keyword evidence="9 10" id="KW-0472">Membrane</keyword>
<protein>
    <submittedName>
        <fullName evidence="14">Peptidase domain-containing ABC transporter</fullName>
    </submittedName>
</protein>
<dbReference type="GO" id="GO:0006508">
    <property type="term" value="P:proteolysis"/>
    <property type="evidence" value="ECO:0007669"/>
    <property type="project" value="InterPro"/>
</dbReference>
<dbReference type="RefSeq" id="WP_210668268.1">
    <property type="nucleotide sequence ID" value="NZ_JAGFBV010000044.1"/>
</dbReference>
<dbReference type="SMART" id="SM00382">
    <property type="entry name" value="AAA"/>
    <property type="match status" value="1"/>
</dbReference>
<feature type="domain" description="ABC transmembrane type-1" evidence="12">
    <location>
        <begin position="169"/>
        <end position="448"/>
    </location>
</feature>
<comment type="subcellular location">
    <subcellularLocation>
        <location evidence="1">Cell membrane</location>
        <topology evidence="1">Multi-pass membrane protein</topology>
    </subcellularLocation>
</comment>
<dbReference type="Gene3D" id="3.90.70.10">
    <property type="entry name" value="Cysteine proteinases"/>
    <property type="match status" value="1"/>
</dbReference>
<proteinExistence type="predicted"/>
<dbReference type="PANTHER" id="PTHR43394">
    <property type="entry name" value="ATP-DEPENDENT PERMEASE MDL1, MITOCHONDRIAL"/>
    <property type="match status" value="1"/>
</dbReference>
<feature type="transmembrane region" description="Helical" evidence="10">
    <location>
        <begin position="276"/>
        <end position="297"/>
    </location>
</feature>
<evidence type="ECO:0000256" key="5">
    <source>
        <dbReference type="ARBA" id="ARBA00022741"/>
    </source>
</evidence>
<dbReference type="Pfam" id="PF00664">
    <property type="entry name" value="ABC_membrane"/>
    <property type="match status" value="1"/>
</dbReference>
<dbReference type="Gene3D" id="1.20.1560.10">
    <property type="entry name" value="ABC transporter type 1, transmembrane domain"/>
    <property type="match status" value="1"/>
</dbReference>
<evidence type="ECO:0000256" key="7">
    <source>
        <dbReference type="ARBA" id="ARBA00022840"/>
    </source>
</evidence>
<evidence type="ECO:0000313" key="15">
    <source>
        <dbReference type="Proteomes" id="UP000675047"/>
    </source>
</evidence>
<dbReference type="InterPro" id="IPR027417">
    <property type="entry name" value="P-loop_NTPase"/>
</dbReference>
<dbReference type="GO" id="GO:0005524">
    <property type="term" value="F:ATP binding"/>
    <property type="evidence" value="ECO:0007669"/>
    <property type="project" value="UniProtKB-KW"/>
</dbReference>
<evidence type="ECO:0000256" key="1">
    <source>
        <dbReference type="ARBA" id="ARBA00004651"/>
    </source>
</evidence>
<evidence type="ECO:0000256" key="6">
    <source>
        <dbReference type="ARBA" id="ARBA00022801"/>
    </source>
</evidence>
<keyword evidence="15" id="KW-1185">Reference proteome</keyword>
<dbReference type="InterPro" id="IPR005074">
    <property type="entry name" value="Peptidase_C39"/>
</dbReference>
<dbReference type="CDD" id="cd18571">
    <property type="entry name" value="ABC_6TM_peptidase_like"/>
    <property type="match status" value="1"/>
</dbReference>
<evidence type="ECO:0000256" key="2">
    <source>
        <dbReference type="ARBA" id="ARBA00022448"/>
    </source>
</evidence>
<dbReference type="InterPro" id="IPR039421">
    <property type="entry name" value="Type_1_exporter"/>
</dbReference>
<feature type="transmembrane region" description="Helical" evidence="10">
    <location>
        <begin position="166"/>
        <end position="187"/>
    </location>
</feature>
<dbReference type="PROSITE" id="PS00211">
    <property type="entry name" value="ABC_TRANSPORTER_1"/>
    <property type="match status" value="1"/>
</dbReference>
<name>A0A940XDL3_9FLAO</name>
<dbReference type="GO" id="GO:0015421">
    <property type="term" value="F:ABC-type oligopeptide transporter activity"/>
    <property type="evidence" value="ECO:0007669"/>
    <property type="project" value="TreeGrafter"/>
</dbReference>
<dbReference type="SUPFAM" id="SSF90123">
    <property type="entry name" value="ABC transporter transmembrane region"/>
    <property type="match status" value="1"/>
</dbReference>
<keyword evidence="2" id="KW-0813">Transport</keyword>
<dbReference type="SUPFAM" id="SSF52540">
    <property type="entry name" value="P-loop containing nucleoside triphosphate hydrolases"/>
    <property type="match status" value="1"/>
</dbReference>
<dbReference type="GO" id="GO:0005886">
    <property type="term" value="C:plasma membrane"/>
    <property type="evidence" value="ECO:0007669"/>
    <property type="project" value="UniProtKB-SubCell"/>
</dbReference>
<evidence type="ECO:0000256" key="4">
    <source>
        <dbReference type="ARBA" id="ARBA00022692"/>
    </source>
</evidence>
<dbReference type="EMBL" id="JAGFBV010000044">
    <property type="protein sequence ID" value="MBP4140001.1"/>
    <property type="molecule type" value="Genomic_DNA"/>
</dbReference>
<dbReference type="Proteomes" id="UP000675047">
    <property type="component" value="Unassembled WGS sequence"/>
</dbReference>
<dbReference type="InterPro" id="IPR003439">
    <property type="entry name" value="ABC_transporter-like_ATP-bd"/>
</dbReference>
<dbReference type="GO" id="GO:0016887">
    <property type="term" value="F:ATP hydrolysis activity"/>
    <property type="evidence" value="ECO:0007669"/>
    <property type="project" value="InterPro"/>
</dbReference>
<feature type="transmembrane region" description="Helical" evidence="10">
    <location>
        <begin position="199"/>
        <end position="216"/>
    </location>
</feature>
<dbReference type="InterPro" id="IPR003593">
    <property type="entry name" value="AAA+_ATPase"/>
</dbReference>
<comment type="caution">
    <text evidence="14">The sequence shown here is derived from an EMBL/GenBank/DDBJ whole genome shotgun (WGS) entry which is preliminary data.</text>
</comment>
<dbReference type="PANTHER" id="PTHR43394:SF1">
    <property type="entry name" value="ATP-BINDING CASSETTE SUB-FAMILY B MEMBER 10, MITOCHONDRIAL"/>
    <property type="match status" value="1"/>
</dbReference>
<evidence type="ECO:0000259" key="11">
    <source>
        <dbReference type="PROSITE" id="PS50893"/>
    </source>
</evidence>
<dbReference type="PROSITE" id="PS50990">
    <property type="entry name" value="PEPTIDASE_C39"/>
    <property type="match status" value="1"/>
</dbReference>
<evidence type="ECO:0000256" key="10">
    <source>
        <dbReference type="SAM" id="Phobius"/>
    </source>
</evidence>
<gene>
    <name evidence="14" type="ORF">J3495_18160</name>
</gene>
<dbReference type="PROSITE" id="PS50929">
    <property type="entry name" value="ABC_TM1F"/>
    <property type="match status" value="1"/>
</dbReference>
<sequence>MIDNFPHYPQHNQFSCGPTCLKIIAKHYSKIIDINPYSKKLNEKGLSIYELCVAAENLGFRVSAHDLSLENLKTVKKPVILYWNKNHYLVLYQIKNDVYYISDPAAGLQQYSQADFTSRWLDGPETGKVILIEPAEKFAQHKNNKSNYLAALEFLLRHLSPYKKNLLQLLLVMIIIALVYASLPFITRSIIDVGIAGNDFNFITIVLAANVSLLIFRSVGEWIRASISLHIASRIKISIITDYLIKVFSLPVNFIESMLMGDIIQRSKDQERIQQFVSNSAISVVMSLIILSIYSVILFTFDYALFFLFFSATLLYIGWIMIFYGVRKKMDLKYYQLQGQNQSSWIEILRNFEDIKLNNYSLTKRWKWEKVQSQIYRSEIKLLNIDRLQQLGADFINGIKDISLTFYGAYLVIQGDLTLGTLISIQFIIGQLGSPVMELINFIKTAQSAFISFTRVNEINNMPDEQIKSESLINSFDANNNDIVFKNVSYRYPGSDKPVLNNVSFSIPENKITAFVGVSGCGKSTILKLITKIHEEYQGQIYIGKNNLRSFDNDYLRKKTGAVFQESTLYKDSVLNNIVLSEEKDFNVELVEKVLTWVNLKNELYKLPQALHTELNEGGKGLSHGQKQRLLLARAMYKRPKILILDEATNAIDSISENRILDIFVNSMKNQTILLVAHKLSTIKCADQIVVINNGTVVEIGSFEQLVKNKKFFYKLFEDQIPKDNEQ</sequence>
<keyword evidence="6" id="KW-0378">Hydrolase</keyword>
<dbReference type="Gene3D" id="3.40.50.300">
    <property type="entry name" value="P-loop containing nucleotide triphosphate hydrolases"/>
    <property type="match status" value="1"/>
</dbReference>
<evidence type="ECO:0000256" key="8">
    <source>
        <dbReference type="ARBA" id="ARBA00022989"/>
    </source>
</evidence>
<evidence type="ECO:0000313" key="14">
    <source>
        <dbReference type="EMBL" id="MBP4140001.1"/>
    </source>
</evidence>
<evidence type="ECO:0000259" key="12">
    <source>
        <dbReference type="PROSITE" id="PS50929"/>
    </source>
</evidence>
<accession>A0A940XDL3</accession>
<reference evidence="14 15" key="1">
    <citation type="submission" date="2021-03" db="EMBL/GenBank/DDBJ databases">
        <title>Flavobacterium Flabelliformis Sp. Nov. And Flavobacterium Geliluteum Sp. Nov., Two Novel Multidrug Resistant Psychrophilic Species Isolated From Antarctica.</title>
        <authorList>
            <person name="Kralova S."/>
            <person name="Busse H.J."/>
            <person name="Bezdicek M."/>
            <person name="Nykrynova M."/>
            <person name="Kroupova E."/>
            <person name="Krsek D."/>
            <person name="Sedlacek I."/>
        </authorList>
    </citation>
    <scope>NUCLEOTIDE SEQUENCE [LARGE SCALE GENOMIC DNA]</scope>
    <source>
        <strain evidence="14 15">P7388</strain>
    </source>
</reference>
<dbReference type="Pfam" id="PF03412">
    <property type="entry name" value="Peptidase_C39"/>
    <property type="match status" value="1"/>
</dbReference>
<organism evidence="14 15">
    <name type="scientific">Flavobacterium geliluteum</name>
    <dbReference type="NCBI Taxonomy" id="2816120"/>
    <lineage>
        <taxon>Bacteria</taxon>
        <taxon>Pseudomonadati</taxon>
        <taxon>Bacteroidota</taxon>
        <taxon>Flavobacteriia</taxon>
        <taxon>Flavobacteriales</taxon>
        <taxon>Flavobacteriaceae</taxon>
        <taxon>Flavobacterium</taxon>
    </lineage>
</organism>
<evidence type="ECO:0000256" key="9">
    <source>
        <dbReference type="ARBA" id="ARBA00023136"/>
    </source>
</evidence>
<keyword evidence="3" id="KW-1003">Cell membrane</keyword>
<feature type="domain" description="Peptidase C39" evidence="13">
    <location>
        <begin position="10"/>
        <end position="127"/>
    </location>
</feature>
<dbReference type="InterPro" id="IPR011527">
    <property type="entry name" value="ABC1_TM_dom"/>
</dbReference>
<dbReference type="InterPro" id="IPR017871">
    <property type="entry name" value="ABC_transporter-like_CS"/>
</dbReference>
<feature type="transmembrane region" description="Helical" evidence="10">
    <location>
        <begin position="303"/>
        <end position="326"/>
    </location>
</feature>
<keyword evidence="4 10" id="KW-0812">Transmembrane</keyword>
<dbReference type="GO" id="GO:0008233">
    <property type="term" value="F:peptidase activity"/>
    <property type="evidence" value="ECO:0007669"/>
    <property type="project" value="InterPro"/>
</dbReference>
<dbReference type="InterPro" id="IPR036640">
    <property type="entry name" value="ABC1_TM_sf"/>
</dbReference>
<dbReference type="FunFam" id="3.40.50.300:FF:000854">
    <property type="entry name" value="Multidrug ABC transporter ATP-binding protein"/>
    <property type="match status" value="1"/>
</dbReference>
<dbReference type="Pfam" id="PF00005">
    <property type="entry name" value="ABC_tran"/>
    <property type="match status" value="1"/>
</dbReference>
<keyword evidence="5" id="KW-0547">Nucleotide-binding</keyword>
<evidence type="ECO:0000256" key="3">
    <source>
        <dbReference type="ARBA" id="ARBA00022475"/>
    </source>
</evidence>
<keyword evidence="7" id="KW-0067">ATP-binding</keyword>
<dbReference type="PROSITE" id="PS50893">
    <property type="entry name" value="ABC_TRANSPORTER_2"/>
    <property type="match status" value="1"/>
</dbReference>
<feature type="domain" description="ABC transporter" evidence="11">
    <location>
        <begin position="483"/>
        <end position="719"/>
    </location>
</feature>